<evidence type="ECO:0000259" key="3">
    <source>
        <dbReference type="Pfam" id="PF00294"/>
    </source>
</evidence>
<name>E8V8E4_TERSS</name>
<dbReference type="InterPro" id="IPR011611">
    <property type="entry name" value="PfkB_dom"/>
</dbReference>
<evidence type="ECO:0000313" key="5">
    <source>
        <dbReference type="Proteomes" id="UP000006844"/>
    </source>
</evidence>
<keyword evidence="1" id="KW-0808">Transferase</keyword>
<dbReference type="InterPro" id="IPR029056">
    <property type="entry name" value="Ribokinase-like"/>
</dbReference>
<dbReference type="Pfam" id="PF00294">
    <property type="entry name" value="PfkB"/>
    <property type="match status" value="1"/>
</dbReference>
<dbReference type="HOGENOM" id="CLU_027634_2_2_0"/>
<reference evidence="4 5" key="1">
    <citation type="journal article" date="2012" name="Stand. Genomic Sci.">
        <title>Complete genome sequence of Terriglobus saanensis type strain SP1PR4(T), an Acidobacteria from tundra soil.</title>
        <authorList>
            <person name="Rawat S.R."/>
            <person name="Mannisto M.K."/>
            <person name="Starovoytov V."/>
            <person name="Goodwin L."/>
            <person name="Nolan M."/>
            <person name="Hauser L."/>
            <person name="Land M."/>
            <person name="Davenport K.W."/>
            <person name="Woyke T."/>
            <person name="Haggblom M.M."/>
        </authorList>
    </citation>
    <scope>NUCLEOTIDE SEQUENCE</scope>
    <source>
        <strain evidence="5">ATCC BAA-1853 / DSM 23119 / SP1PR4</strain>
    </source>
</reference>
<keyword evidence="5" id="KW-1185">Reference proteome</keyword>
<keyword evidence="2" id="KW-0418">Kinase</keyword>
<dbReference type="GO" id="GO:0016301">
    <property type="term" value="F:kinase activity"/>
    <property type="evidence" value="ECO:0007669"/>
    <property type="project" value="UniProtKB-KW"/>
</dbReference>
<sequence>MKVMSASTTVDLVGVGLNATDTVISVEKFPAVGSKVEFHAVNVMPGGQTASTVVACQRWGMSTRYIGRVGDDAAASLHREAFAAAGVDAQIVPVANCASQQSIIILDSTGERTILHKRDERLALSPADLKREWIVNARMLHVDGWDTEAATVAARWAREAGVLVSCDLDQLYPGVEELITCIDYVIASADFPCRLMGEDDIEKALKAMHREYDCKLSAATLGHDGVLAWDGETMHYQAAYKVPVVDTTGAGDTFRAGFIYGLQQGWALDHQLDFACAAAALNCTALGARGGIKTLAAIEQLRSTGERYTRQS</sequence>
<dbReference type="AlphaFoldDB" id="E8V8E4"/>
<dbReference type="Gene3D" id="3.40.1190.20">
    <property type="match status" value="1"/>
</dbReference>
<dbReference type="STRING" id="401053.AciPR4_1016"/>
<feature type="domain" description="Carbohydrate kinase PfkB" evidence="3">
    <location>
        <begin position="15"/>
        <end position="292"/>
    </location>
</feature>
<dbReference type="PROSITE" id="PS00584">
    <property type="entry name" value="PFKB_KINASES_2"/>
    <property type="match status" value="1"/>
</dbReference>
<dbReference type="InterPro" id="IPR002173">
    <property type="entry name" value="Carboh/pur_kinase_PfkB_CS"/>
</dbReference>
<protein>
    <submittedName>
        <fullName evidence="4">PfkB domain protein</fullName>
    </submittedName>
</protein>
<accession>E8V8E4</accession>
<evidence type="ECO:0000256" key="1">
    <source>
        <dbReference type="ARBA" id="ARBA00022679"/>
    </source>
</evidence>
<dbReference type="EMBL" id="CP002467">
    <property type="protein sequence ID" value="ADV81847.1"/>
    <property type="molecule type" value="Genomic_DNA"/>
</dbReference>
<dbReference type="SUPFAM" id="SSF53613">
    <property type="entry name" value="Ribokinase-like"/>
    <property type="match status" value="1"/>
</dbReference>
<gene>
    <name evidence="4" type="ordered locus">AciPR4_1016</name>
</gene>
<proteinExistence type="predicted"/>
<dbReference type="InterPro" id="IPR052562">
    <property type="entry name" value="Ketohexokinase-related"/>
</dbReference>
<dbReference type="KEGG" id="tsa:AciPR4_1016"/>
<evidence type="ECO:0000256" key="2">
    <source>
        <dbReference type="ARBA" id="ARBA00022777"/>
    </source>
</evidence>
<evidence type="ECO:0000313" key="4">
    <source>
        <dbReference type="EMBL" id="ADV81847.1"/>
    </source>
</evidence>
<dbReference type="PANTHER" id="PTHR42774:SF3">
    <property type="entry name" value="KETOHEXOKINASE"/>
    <property type="match status" value="1"/>
</dbReference>
<dbReference type="eggNOG" id="COG0524">
    <property type="taxonomic scope" value="Bacteria"/>
</dbReference>
<dbReference type="PANTHER" id="PTHR42774">
    <property type="entry name" value="PHOSPHOTRANSFERASE SYSTEM TRANSPORT PROTEIN"/>
    <property type="match status" value="1"/>
</dbReference>
<dbReference type="Proteomes" id="UP000006844">
    <property type="component" value="Chromosome"/>
</dbReference>
<organism evidence="4 5">
    <name type="scientific">Terriglobus saanensis (strain ATCC BAA-1853 / DSM 23119 / SP1PR4)</name>
    <dbReference type="NCBI Taxonomy" id="401053"/>
    <lineage>
        <taxon>Bacteria</taxon>
        <taxon>Pseudomonadati</taxon>
        <taxon>Acidobacteriota</taxon>
        <taxon>Terriglobia</taxon>
        <taxon>Terriglobales</taxon>
        <taxon>Acidobacteriaceae</taxon>
        <taxon>Terriglobus</taxon>
    </lineage>
</organism>